<keyword evidence="2" id="KW-0812">Transmembrane</keyword>
<evidence type="ECO:0000256" key="2">
    <source>
        <dbReference type="SAM" id="Phobius"/>
    </source>
</evidence>
<sequence length="180" mass="17337">MEAQDGPAAGTERDDGSNQAPGRDDASTADEAAAPPDPQPAGEAAGQPAAETADQGGDQGGDQGPHEAAAPRGPRPVTGGIGCAALLLPLVAVAGALLCFAAGILSTVTGCTPNGSALCSANGAWAEFALPLFVSPLAAAAAAIGAVTVRRHRSTWLAVGYGIVFVGIVVGLAAASTGSN</sequence>
<gene>
    <name evidence="3" type="ORF">KGA66_14925</name>
</gene>
<dbReference type="AlphaFoldDB" id="A0A8J7WRQ9"/>
<keyword evidence="4" id="KW-1185">Reference proteome</keyword>
<dbReference type="Proteomes" id="UP000677913">
    <property type="component" value="Unassembled WGS sequence"/>
</dbReference>
<evidence type="ECO:0000313" key="3">
    <source>
        <dbReference type="EMBL" id="MBS2964350.1"/>
    </source>
</evidence>
<feature type="transmembrane region" description="Helical" evidence="2">
    <location>
        <begin position="128"/>
        <end position="149"/>
    </location>
</feature>
<name>A0A8J7WRQ9_9ACTN</name>
<evidence type="ECO:0000313" key="4">
    <source>
        <dbReference type="Proteomes" id="UP000677913"/>
    </source>
</evidence>
<organism evidence="3 4">
    <name type="scientific">Actinocrinis puniceicyclus</name>
    <dbReference type="NCBI Taxonomy" id="977794"/>
    <lineage>
        <taxon>Bacteria</taxon>
        <taxon>Bacillati</taxon>
        <taxon>Actinomycetota</taxon>
        <taxon>Actinomycetes</taxon>
        <taxon>Catenulisporales</taxon>
        <taxon>Actinospicaceae</taxon>
        <taxon>Actinocrinis</taxon>
    </lineage>
</organism>
<feature type="transmembrane region" description="Helical" evidence="2">
    <location>
        <begin position="81"/>
        <end position="108"/>
    </location>
</feature>
<accession>A0A8J7WRQ9</accession>
<protein>
    <submittedName>
        <fullName evidence="3">Uncharacterized protein</fullName>
    </submittedName>
</protein>
<keyword evidence="2" id="KW-1133">Transmembrane helix</keyword>
<proteinExistence type="predicted"/>
<dbReference type="EMBL" id="JAGSXH010000048">
    <property type="protein sequence ID" value="MBS2964350.1"/>
    <property type="molecule type" value="Genomic_DNA"/>
</dbReference>
<feature type="transmembrane region" description="Helical" evidence="2">
    <location>
        <begin position="156"/>
        <end position="175"/>
    </location>
</feature>
<evidence type="ECO:0000256" key="1">
    <source>
        <dbReference type="SAM" id="MobiDB-lite"/>
    </source>
</evidence>
<keyword evidence="2" id="KW-0472">Membrane</keyword>
<feature type="compositionally biased region" description="Low complexity" evidence="1">
    <location>
        <begin position="29"/>
        <end position="56"/>
    </location>
</feature>
<dbReference type="RefSeq" id="WP_211468715.1">
    <property type="nucleotide sequence ID" value="NZ_JAGSXH010000048.1"/>
</dbReference>
<feature type="region of interest" description="Disordered" evidence="1">
    <location>
        <begin position="1"/>
        <end position="74"/>
    </location>
</feature>
<comment type="caution">
    <text evidence="3">The sequence shown here is derived from an EMBL/GenBank/DDBJ whole genome shotgun (WGS) entry which is preliminary data.</text>
</comment>
<reference evidence="3" key="1">
    <citation type="submission" date="2021-04" db="EMBL/GenBank/DDBJ databases">
        <title>Genome based classification of Actinospica acidithermotolerans sp. nov., an actinobacterium isolated from an Indonesian hot spring.</title>
        <authorList>
            <person name="Kusuma A.B."/>
            <person name="Putra K.E."/>
            <person name="Nafisah S."/>
            <person name="Loh J."/>
            <person name="Nouioui I."/>
            <person name="Goodfellow M."/>
        </authorList>
    </citation>
    <scope>NUCLEOTIDE SEQUENCE</scope>
    <source>
        <strain evidence="3">DSM 45618</strain>
    </source>
</reference>
<feature type="compositionally biased region" description="Basic and acidic residues" evidence="1">
    <location>
        <begin position="11"/>
        <end position="26"/>
    </location>
</feature>